<sequence>MPASQPRSSAPNLARRDILMERVESAAGVAARDHALRIALDESLQALRQETARTLSLVRHQRTTHVYRRAVSQAAL</sequence>
<proteinExistence type="predicted"/>
<dbReference type="Proteomes" id="UP000263993">
    <property type="component" value="Unassembled WGS sequence"/>
</dbReference>
<dbReference type="AlphaFoldDB" id="A0A371BA04"/>
<name>A0A371BA04_9BRAD</name>
<organism evidence="1 2">
    <name type="scientific">Undibacter mobilis</name>
    <dbReference type="NCBI Taxonomy" id="2292256"/>
    <lineage>
        <taxon>Bacteria</taxon>
        <taxon>Pseudomonadati</taxon>
        <taxon>Pseudomonadota</taxon>
        <taxon>Alphaproteobacteria</taxon>
        <taxon>Hyphomicrobiales</taxon>
        <taxon>Nitrobacteraceae</taxon>
        <taxon>Undibacter</taxon>
    </lineage>
</organism>
<gene>
    <name evidence="1" type="ORF">DXH78_07550</name>
</gene>
<keyword evidence="2" id="KW-1185">Reference proteome</keyword>
<comment type="caution">
    <text evidence="1">The sequence shown here is derived from an EMBL/GenBank/DDBJ whole genome shotgun (WGS) entry which is preliminary data.</text>
</comment>
<dbReference type="EMBL" id="QRGO01000001">
    <property type="protein sequence ID" value="RDV04439.1"/>
    <property type="molecule type" value="Genomic_DNA"/>
</dbReference>
<reference evidence="2" key="1">
    <citation type="submission" date="2018-08" db="EMBL/GenBank/DDBJ databases">
        <authorList>
            <person name="Kim S.-J."/>
            <person name="Jung G.-Y."/>
        </authorList>
    </citation>
    <scope>NUCLEOTIDE SEQUENCE [LARGE SCALE GENOMIC DNA]</scope>
    <source>
        <strain evidence="2">GY_H</strain>
    </source>
</reference>
<evidence type="ECO:0000313" key="1">
    <source>
        <dbReference type="EMBL" id="RDV04439.1"/>
    </source>
</evidence>
<evidence type="ECO:0000313" key="2">
    <source>
        <dbReference type="Proteomes" id="UP000263993"/>
    </source>
</evidence>
<accession>A0A371BA04</accession>
<protein>
    <submittedName>
        <fullName evidence="1">Uncharacterized protein</fullName>
    </submittedName>
</protein>